<accession>A0A089LTE9</accession>
<dbReference type="InterPro" id="IPR035965">
    <property type="entry name" value="PAS-like_dom_sf"/>
</dbReference>
<feature type="domain" description="PAS" evidence="1">
    <location>
        <begin position="38"/>
        <end position="113"/>
    </location>
</feature>
<proteinExistence type="predicted"/>
<dbReference type="InterPro" id="IPR043128">
    <property type="entry name" value="Rev_trsase/Diguanyl_cyclase"/>
</dbReference>
<evidence type="ECO:0008006" key="5">
    <source>
        <dbReference type="Google" id="ProtNLM"/>
    </source>
</evidence>
<dbReference type="OrthoDB" id="9759607at2"/>
<keyword evidence="4" id="KW-1185">Reference proteome</keyword>
<dbReference type="InterPro" id="IPR052155">
    <property type="entry name" value="Biofilm_reg_signaling"/>
</dbReference>
<dbReference type="RefSeq" id="WP_038693735.1">
    <property type="nucleotide sequence ID" value="NZ_CP009286.1"/>
</dbReference>
<dbReference type="AlphaFoldDB" id="A0A089LTE9"/>
<dbReference type="Proteomes" id="UP000029507">
    <property type="component" value="Chromosome"/>
</dbReference>
<organism evidence="3 4">
    <name type="scientific">Paenibacillus stellifer</name>
    <dbReference type="NCBI Taxonomy" id="169760"/>
    <lineage>
        <taxon>Bacteria</taxon>
        <taxon>Bacillati</taxon>
        <taxon>Bacillota</taxon>
        <taxon>Bacilli</taxon>
        <taxon>Bacillales</taxon>
        <taxon>Paenibacillaceae</taxon>
        <taxon>Paenibacillus</taxon>
    </lineage>
</organism>
<dbReference type="CDD" id="cd01949">
    <property type="entry name" value="GGDEF"/>
    <property type="match status" value="1"/>
</dbReference>
<evidence type="ECO:0000259" key="1">
    <source>
        <dbReference type="PROSITE" id="PS50112"/>
    </source>
</evidence>
<dbReference type="InterPro" id="IPR000160">
    <property type="entry name" value="GGDEF_dom"/>
</dbReference>
<sequence>MIEFITGVLAGAVLAFACFRYAAARGSRLQAVIPTDENEKRLLGLVENTKDVIYYFELQPKWRYCYAYPPFEQMFGEEKGKLVYDHPEMAFERVHPDDREMLLKKLRGEVDYNLPIIYRMAMGNEAARKGEYTLFEEYTTPVYKDGELVALQGILRDITEKHELQKQLEYRISHDTLTGLYNRDYFEKWKETYDKTDDTAVALVVIDLDNLKIVNDTKGHRTGDTLIKAAAEFMKAYSSDMVQAARIGGDEFAFMIADLGREELEEWLQSLVRDLSFYNEGRDIPLELSVGFAFSEVSIGRMETLYAEADRRMYEDKHRRKGGAASCEF</sequence>
<dbReference type="NCBIfam" id="TIGR00254">
    <property type="entry name" value="GGDEF"/>
    <property type="match status" value="1"/>
</dbReference>
<dbReference type="PANTHER" id="PTHR44757:SF2">
    <property type="entry name" value="BIOFILM ARCHITECTURE MAINTENANCE PROTEIN MBAA"/>
    <property type="match status" value="1"/>
</dbReference>
<dbReference type="PANTHER" id="PTHR44757">
    <property type="entry name" value="DIGUANYLATE CYCLASE DGCP"/>
    <property type="match status" value="1"/>
</dbReference>
<dbReference type="PROSITE" id="PS50112">
    <property type="entry name" value="PAS"/>
    <property type="match status" value="1"/>
</dbReference>
<evidence type="ECO:0000313" key="4">
    <source>
        <dbReference type="Proteomes" id="UP000029507"/>
    </source>
</evidence>
<dbReference type="STRING" id="169760.PSTEL_04610"/>
<protein>
    <recommendedName>
        <fullName evidence="5">GGDEF domain-containing protein</fullName>
    </recommendedName>
</protein>
<dbReference type="InterPro" id="IPR029787">
    <property type="entry name" value="Nucleotide_cyclase"/>
</dbReference>
<name>A0A089LTE9_9BACL</name>
<dbReference type="PROSITE" id="PS50887">
    <property type="entry name" value="GGDEF"/>
    <property type="match status" value="1"/>
</dbReference>
<gene>
    <name evidence="3" type="ORF">PSTEL_04610</name>
</gene>
<dbReference type="HOGENOM" id="CLU_059508_0_0_9"/>
<dbReference type="SUPFAM" id="SSF55073">
    <property type="entry name" value="Nucleotide cyclase"/>
    <property type="match status" value="1"/>
</dbReference>
<dbReference type="Gene3D" id="3.30.70.270">
    <property type="match status" value="1"/>
</dbReference>
<feature type="domain" description="GGDEF" evidence="2">
    <location>
        <begin position="199"/>
        <end position="329"/>
    </location>
</feature>
<dbReference type="KEGG" id="pste:PSTEL_04610"/>
<reference evidence="3 4" key="1">
    <citation type="submission" date="2014-08" db="EMBL/GenBank/DDBJ databases">
        <title>Comparative genomics of the Paenibacillus odorifer group.</title>
        <authorList>
            <person name="den Bakker H.C."/>
            <person name="Tsai Y.-C."/>
            <person name="Martin N."/>
            <person name="Korlach J."/>
            <person name="Wiedmann M."/>
        </authorList>
    </citation>
    <scope>NUCLEOTIDE SEQUENCE [LARGE SCALE GENOMIC DNA]</scope>
    <source>
        <strain evidence="3 4">DSM 14472</strain>
    </source>
</reference>
<evidence type="ECO:0000259" key="2">
    <source>
        <dbReference type="PROSITE" id="PS50887"/>
    </source>
</evidence>
<dbReference type="NCBIfam" id="TIGR00229">
    <property type="entry name" value="sensory_box"/>
    <property type="match status" value="1"/>
</dbReference>
<dbReference type="InterPro" id="IPR000014">
    <property type="entry name" value="PAS"/>
</dbReference>
<dbReference type="SMART" id="SM00267">
    <property type="entry name" value="GGDEF"/>
    <property type="match status" value="1"/>
</dbReference>
<evidence type="ECO:0000313" key="3">
    <source>
        <dbReference type="EMBL" id="AIQ62488.1"/>
    </source>
</evidence>
<dbReference type="Pfam" id="PF00990">
    <property type="entry name" value="GGDEF"/>
    <property type="match status" value="1"/>
</dbReference>
<dbReference type="EMBL" id="CP009286">
    <property type="protein sequence ID" value="AIQ62488.1"/>
    <property type="molecule type" value="Genomic_DNA"/>
</dbReference>
<dbReference type="SUPFAM" id="SSF55785">
    <property type="entry name" value="PYP-like sensor domain (PAS domain)"/>
    <property type="match status" value="1"/>
</dbReference>
<dbReference type="Gene3D" id="3.30.450.20">
    <property type="entry name" value="PAS domain"/>
    <property type="match status" value="1"/>
</dbReference>